<gene>
    <name evidence="21" type="ORF">AX774_g2629</name>
</gene>
<comment type="similarity">
    <text evidence="15 17">Belongs to the cation transport ATPase (P-type) (TC 3.A.3) family.</text>
</comment>
<comment type="catalytic activity">
    <reaction evidence="16 17">
        <text>Ca(2+)(in) + ATP + H2O = Ca(2+)(out) + ADP + phosphate + H(+)</text>
        <dbReference type="Rhea" id="RHEA:18105"/>
        <dbReference type="ChEBI" id="CHEBI:15377"/>
        <dbReference type="ChEBI" id="CHEBI:15378"/>
        <dbReference type="ChEBI" id="CHEBI:29108"/>
        <dbReference type="ChEBI" id="CHEBI:30616"/>
        <dbReference type="ChEBI" id="CHEBI:43474"/>
        <dbReference type="ChEBI" id="CHEBI:456216"/>
        <dbReference type="EC" id="7.2.2.10"/>
    </reaction>
</comment>
<dbReference type="Gene3D" id="3.40.50.1000">
    <property type="entry name" value="HAD superfamily/HAD-like"/>
    <property type="match status" value="1"/>
</dbReference>
<feature type="transmembrane region" description="Helical" evidence="17">
    <location>
        <begin position="956"/>
        <end position="973"/>
    </location>
</feature>
<evidence type="ECO:0000256" key="14">
    <source>
        <dbReference type="ARBA" id="ARBA00023136"/>
    </source>
</evidence>
<sequence>MESETTPLLDQRIEVVKNFGVRPEYLTNMLDPKDPQSLKKLGGIEGLCQKLLVDPTFGLRNDELLTGNSQVGELSSAEISGAGKFAIRRKYFGRNELPESISATFFELVKEAFNDKTMILLSVAALISLLVGIYEDYYGGHKDDPVKVGWVEGVAIMAAVAVVCFTNAINDYNKEKQFRKLNAKKEDRNVKVLRDGREEEVGVHDLVVGDVLLIEPGDIMAVDGVYLSGHEVVCDESSATGESDAIKKGTLDEEGRDPFVLSGAKVLSGVGRVVVVAVGKNSFYGKIMMAMRGGGSGATAETPLQKKLDTLSEEIAKYGISAAGLLFMSLLLKYLMQSALLDEFPPAEEVFSHIVNIAIECITVVVVAVPEGLPMAVTIALAYATTQMIKDGNLVRQLAACETMGGATAVCTDKTGTLTQNRMTVVRASAAEMEMESSDEAVAFMTKLPEKVSELINEGSAVNSAAFEGTNEHGRIEFIGSKSECALLEFIKRCGADYRNLRAAHEPLFVWPFSSEKKYMATVVAGAYESEVRLHVKGASEIVLANCTHVLDGNGQTIAMTQAMRVELERNIYRYARKALRTFALAFRTMPHDTAFDPENAPIAQLTWISLMGIMDPLRPSVIDSVADCHRAGVFVRMITGDNIETAEAIAKNAGILTKGGRSITGPEWRALSPEAQHQLLPRLQVMARSSPLDKQILVARLQERDEVVAMTGDGTNDAPALKMADVGFSMGIAGTEVAKEASDIILMDDNFSSIVQALKWGRAVNVSVRKFLQFQLTVNITAVLLTFISSLVSSSGESVLTAVQLLWVNMIMDTLAALALATEGPTAHLLERLPIPKNASLITFEMWRMITIEAAFQVAVNLVLLNKGHALFKLPHTPEGNRVLGTIIFNTFVFLQVFNELNCRRIAPSQFNLLENILHDHGFLYVQLCIVVLQYLIVTYGGLAFSTTPLTGSQWIATILIGSLSVPVGLLVRTLPDFGVCFGLQRTESAEQQHRPTITRSEMNRTQAAKDVKNVLKFFSRVRSSMKASKEASATAVTYPSQEAVGSSERNQLLPNTTATSSANDTSSVTQSPLLYSATTSAATASLVGKLATKYRENDSQ</sequence>
<dbReference type="SFLD" id="SFLDS00003">
    <property type="entry name" value="Haloacid_Dehalogenase"/>
    <property type="match status" value="1"/>
</dbReference>
<evidence type="ECO:0000256" key="15">
    <source>
        <dbReference type="ARBA" id="ARBA00038148"/>
    </source>
</evidence>
<keyword evidence="9 17" id="KW-0067">ATP-binding</keyword>
<dbReference type="PRINTS" id="PR00120">
    <property type="entry name" value="HATPASE"/>
</dbReference>
<dbReference type="FunFam" id="1.20.1110.10:FF:000039">
    <property type="entry name" value="Calcium-transporting ATPase"/>
    <property type="match status" value="1"/>
</dbReference>
<dbReference type="Proteomes" id="UP000188320">
    <property type="component" value="Unassembled WGS sequence"/>
</dbReference>
<comment type="caution">
    <text evidence="17">Lacks conserved residue(s) required for the propagation of feature annotation.</text>
</comment>
<evidence type="ECO:0000313" key="22">
    <source>
        <dbReference type="Proteomes" id="UP000188320"/>
    </source>
</evidence>
<name>A0A1R1PSB2_ZANCU</name>
<keyword evidence="3" id="KW-0926">Vacuole</keyword>
<dbReference type="Gene3D" id="1.20.1110.10">
    <property type="entry name" value="Calcium-transporting ATPase, transmembrane domain"/>
    <property type="match status" value="1"/>
</dbReference>
<dbReference type="SUPFAM" id="SSF81665">
    <property type="entry name" value="Calcium ATPase, transmembrane domain M"/>
    <property type="match status" value="1"/>
</dbReference>
<evidence type="ECO:0000256" key="5">
    <source>
        <dbReference type="ARBA" id="ARBA00022692"/>
    </source>
</evidence>
<dbReference type="Pfam" id="PF00690">
    <property type="entry name" value="Cation_ATPase_N"/>
    <property type="match status" value="1"/>
</dbReference>
<dbReference type="NCBIfam" id="TIGR01517">
    <property type="entry name" value="ATPase-IIB_Ca"/>
    <property type="match status" value="1"/>
</dbReference>
<keyword evidence="6" id="KW-0479">Metal-binding</keyword>
<evidence type="ECO:0000259" key="19">
    <source>
        <dbReference type="Pfam" id="PF00689"/>
    </source>
</evidence>
<dbReference type="NCBIfam" id="TIGR01494">
    <property type="entry name" value="ATPase_P-type"/>
    <property type="match status" value="2"/>
</dbReference>
<keyword evidence="5 17" id="KW-0812">Transmembrane</keyword>
<dbReference type="InterPro" id="IPR036412">
    <property type="entry name" value="HAD-like_sf"/>
</dbReference>
<dbReference type="InterPro" id="IPR023298">
    <property type="entry name" value="ATPase_P-typ_TM_dom_sf"/>
</dbReference>
<dbReference type="GO" id="GO:0046872">
    <property type="term" value="F:metal ion binding"/>
    <property type="evidence" value="ECO:0007669"/>
    <property type="project" value="UniProtKB-KW"/>
</dbReference>
<evidence type="ECO:0000256" key="3">
    <source>
        <dbReference type="ARBA" id="ARBA00022554"/>
    </source>
</evidence>
<dbReference type="Pfam" id="PF00122">
    <property type="entry name" value="E1-E2_ATPase"/>
    <property type="match status" value="1"/>
</dbReference>
<dbReference type="OrthoDB" id="3352408at2759"/>
<dbReference type="FunFam" id="3.40.50.1000:FF:000018">
    <property type="entry name" value="Calcium-transporting ATPase"/>
    <property type="match status" value="1"/>
</dbReference>
<dbReference type="PANTHER" id="PTHR24093:SF369">
    <property type="entry name" value="CALCIUM-TRANSPORTING ATPASE"/>
    <property type="match status" value="1"/>
</dbReference>
<dbReference type="InterPro" id="IPR004014">
    <property type="entry name" value="ATPase_P-typ_cation-transptr_N"/>
</dbReference>
<feature type="transmembrane region" description="Helical" evidence="17">
    <location>
        <begin position="923"/>
        <end position="944"/>
    </location>
</feature>
<dbReference type="InterPro" id="IPR044492">
    <property type="entry name" value="P_typ_ATPase_HD_dom"/>
</dbReference>
<proteinExistence type="inferred from homology"/>
<dbReference type="PANTHER" id="PTHR24093">
    <property type="entry name" value="CATION TRANSPORTING ATPASE"/>
    <property type="match status" value="1"/>
</dbReference>
<dbReference type="PROSITE" id="PS00154">
    <property type="entry name" value="ATPASE_E1_E2"/>
    <property type="match status" value="1"/>
</dbReference>
<dbReference type="CDD" id="cd02081">
    <property type="entry name" value="P-type_ATPase_Ca_PMCA-like"/>
    <property type="match status" value="1"/>
</dbReference>
<dbReference type="EC" id="7.2.2.10" evidence="17"/>
<dbReference type="SFLD" id="SFLDF00027">
    <property type="entry name" value="p-type_atpase"/>
    <property type="match status" value="1"/>
</dbReference>
<evidence type="ECO:0000256" key="4">
    <source>
        <dbReference type="ARBA" id="ARBA00022568"/>
    </source>
</evidence>
<feature type="transmembrane region" description="Helical" evidence="17">
    <location>
        <begin position="355"/>
        <end position="384"/>
    </location>
</feature>
<evidence type="ECO:0000256" key="7">
    <source>
        <dbReference type="ARBA" id="ARBA00022741"/>
    </source>
</evidence>
<feature type="transmembrane region" description="Helical" evidence="17">
    <location>
        <begin position="154"/>
        <end position="172"/>
    </location>
</feature>
<dbReference type="InterPro" id="IPR059000">
    <property type="entry name" value="ATPase_P-type_domA"/>
</dbReference>
<protein>
    <recommendedName>
        <fullName evidence="17">Calcium-transporting ATPase</fullName>
        <ecNumber evidence="17">7.2.2.10</ecNumber>
    </recommendedName>
</protein>
<evidence type="ECO:0000256" key="17">
    <source>
        <dbReference type="RuleBase" id="RU361146"/>
    </source>
</evidence>
<evidence type="ECO:0000256" key="16">
    <source>
        <dbReference type="ARBA" id="ARBA00048694"/>
    </source>
</evidence>
<organism evidence="21 22">
    <name type="scientific">Zancudomyces culisetae</name>
    <name type="common">Gut fungus</name>
    <name type="synonym">Smittium culisetae</name>
    <dbReference type="NCBI Taxonomy" id="1213189"/>
    <lineage>
        <taxon>Eukaryota</taxon>
        <taxon>Fungi</taxon>
        <taxon>Fungi incertae sedis</taxon>
        <taxon>Zoopagomycota</taxon>
        <taxon>Kickxellomycotina</taxon>
        <taxon>Harpellomycetes</taxon>
        <taxon>Harpellales</taxon>
        <taxon>Legeriomycetaceae</taxon>
        <taxon>Zancudomyces</taxon>
    </lineage>
</organism>
<keyword evidence="4 17" id="KW-0109">Calcium transport</keyword>
<dbReference type="PRINTS" id="PR00119">
    <property type="entry name" value="CATATPASE"/>
</dbReference>
<dbReference type="Pfam" id="PF00689">
    <property type="entry name" value="Cation_ATPase_C"/>
    <property type="match status" value="1"/>
</dbReference>
<dbReference type="GO" id="GO:0005388">
    <property type="term" value="F:P-type calcium transporter activity"/>
    <property type="evidence" value="ECO:0007669"/>
    <property type="project" value="UniProtKB-EC"/>
</dbReference>
<evidence type="ECO:0000259" key="18">
    <source>
        <dbReference type="Pfam" id="PF00122"/>
    </source>
</evidence>
<dbReference type="Gene3D" id="3.40.1110.10">
    <property type="entry name" value="Calcium-transporting ATPase, cytoplasmic domain N"/>
    <property type="match status" value="1"/>
</dbReference>
<keyword evidence="22" id="KW-1185">Reference proteome</keyword>
<dbReference type="SFLD" id="SFLDG00002">
    <property type="entry name" value="C1.7:_P-type_atpase_like"/>
    <property type="match status" value="1"/>
</dbReference>
<feature type="transmembrane region" description="Helical" evidence="17">
    <location>
        <begin position="117"/>
        <end position="134"/>
    </location>
</feature>
<dbReference type="GO" id="GO:0016887">
    <property type="term" value="F:ATP hydrolysis activity"/>
    <property type="evidence" value="ECO:0007669"/>
    <property type="project" value="InterPro"/>
</dbReference>
<dbReference type="GO" id="GO:0005886">
    <property type="term" value="C:plasma membrane"/>
    <property type="evidence" value="ECO:0007669"/>
    <property type="project" value="TreeGrafter"/>
</dbReference>
<feature type="domain" description="Cation-transporting P-type ATPase N-terminal" evidence="20">
    <location>
        <begin position="86"/>
        <end position="128"/>
    </location>
</feature>
<comment type="function">
    <text evidence="17">Catalyzes the hydrolysis of ATP coupled with the transport of calcium.</text>
</comment>
<dbReference type="Gene3D" id="2.70.150.10">
    <property type="entry name" value="Calcium-transporting ATPase, cytoplasmic transduction domain A"/>
    <property type="match status" value="1"/>
</dbReference>
<evidence type="ECO:0000313" key="21">
    <source>
        <dbReference type="EMBL" id="OMH83848.1"/>
    </source>
</evidence>
<dbReference type="SUPFAM" id="SSF81653">
    <property type="entry name" value="Calcium ATPase, transduction domain A"/>
    <property type="match status" value="1"/>
</dbReference>
<feature type="domain" description="P-type ATPase A" evidence="18">
    <location>
        <begin position="187"/>
        <end position="291"/>
    </location>
</feature>
<accession>A0A1R1PSB2</accession>
<keyword evidence="11" id="KW-1278">Translocase</keyword>
<evidence type="ECO:0000256" key="2">
    <source>
        <dbReference type="ARBA" id="ARBA00022448"/>
    </source>
</evidence>
<evidence type="ECO:0000256" key="8">
    <source>
        <dbReference type="ARBA" id="ARBA00022837"/>
    </source>
</evidence>
<dbReference type="InterPro" id="IPR006068">
    <property type="entry name" value="ATPase_P-typ_cation-transptr_C"/>
</dbReference>
<evidence type="ECO:0000256" key="6">
    <source>
        <dbReference type="ARBA" id="ARBA00022723"/>
    </source>
</evidence>
<dbReference type="Pfam" id="PF08282">
    <property type="entry name" value="Hydrolase_3"/>
    <property type="match status" value="1"/>
</dbReference>
<dbReference type="Pfam" id="PF13246">
    <property type="entry name" value="Cation_ATPase"/>
    <property type="match status" value="1"/>
</dbReference>
<comment type="caution">
    <text evidence="21">The sequence shown here is derived from an EMBL/GenBank/DDBJ whole genome shotgun (WGS) entry which is preliminary data.</text>
</comment>
<comment type="subcellular location">
    <subcellularLocation>
        <location evidence="17">Membrane</location>
        <topology evidence="17">Multi-pass membrane protein</topology>
    </subcellularLocation>
    <subcellularLocation>
        <location evidence="1">Vacuole membrane</location>
        <topology evidence="1">Multi-pass membrane protein</topology>
    </subcellularLocation>
</comment>
<dbReference type="GO" id="GO:0005774">
    <property type="term" value="C:vacuolar membrane"/>
    <property type="evidence" value="ECO:0007669"/>
    <property type="project" value="UniProtKB-SubCell"/>
</dbReference>
<dbReference type="EMBL" id="LSSK01000297">
    <property type="protein sequence ID" value="OMH83848.1"/>
    <property type="molecule type" value="Genomic_DNA"/>
</dbReference>
<dbReference type="InterPro" id="IPR023299">
    <property type="entry name" value="ATPase_P-typ_cyto_dom_N"/>
</dbReference>
<dbReference type="InterPro" id="IPR008250">
    <property type="entry name" value="ATPase_P-typ_transduc_dom_A_sf"/>
</dbReference>
<dbReference type="SUPFAM" id="SSF81660">
    <property type="entry name" value="Metal cation-transporting ATPase, ATP-binding domain N"/>
    <property type="match status" value="1"/>
</dbReference>
<dbReference type="FunFam" id="2.70.150.10:FF:000028">
    <property type="entry name" value="Calcium-transporting ATPase"/>
    <property type="match status" value="1"/>
</dbReference>
<dbReference type="GO" id="GO:0006874">
    <property type="term" value="P:intracellular calcium ion homeostasis"/>
    <property type="evidence" value="ECO:0007669"/>
    <property type="project" value="TreeGrafter"/>
</dbReference>
<keyword evidence="7 17" id="KW-0547">Nucleotide-binding</keyword>
<keyword evidence="2 17" id="KW-0813">Transport</keyword>
<evidence type="ECO:0000256" key="12">
    <source>
        <dbReference type="ARBA" id="ARBA00022989"/>
    </source>
</evidence>
<keyword evidence="12 17" id="KW-1133">Transmembrane helix</keyword>
<reference evidence="22" key="1">
    <citation type="submission" date="2017-01" db="EMBL/GenBank/DDBJ databases">
        <authorList>
            <person name="Wang Y."/>
            <person name="White M."/>
            <person name="Kvist S."/>
            <person name="Moncalvo J.-M."/>
        </authorList>
    </citation>
    <scope>NUCLEOTIDE SEQUENCE [LARGE SCALE GENOMIC DNA]</scope>
    <source>
        <strain evidence="22">COL-18-3</strain>
    </source>
</reference>
<keyword evidence="8 17" id="KW-0106">Calcium</keyword>
<keyword evidence="13 17" id="KW-0406">Ion transport</keyword>
<evidence type="ECO:0000256" key="9">
    <source>
        <dbReference type="ARBA" id="ARBA00022840"/>
    </source>
</evidence>
<dbReference type="InterPro" id="IPR018303">
    <property type="entry name" value="ATPase_P-typ_P_site"/>
</dbReference>
<keyword evidence="10" id="KW-0460">Magnesium</keyword>
<feature type="transmembrane region" description="Helical" evidence="17">
    <location>
        <begin position="884"/>
        <end position="902"/>
    </location>
</feature>
<evidence type="ECO:0000256" key="11">
    <source>
        <dbReference type="ARBA" id="ARBA00022967"/>
    </source>
</evidence>
<dbReference type="GO" id="GO:0005524">
    <property type="term" value="F:ATP binding"/>
    <property type="evidence" value="ECO:0007669"/>
    <property type="project" value="UniProtKB-KW"/>
</dbReference>
<dbReference type="InterPro" id="IPR006408">
    <property type="entry name" value="P-type_ATPase_IIB"/>
</dbReference>
<evidence type="ECO:0000256" key="13">
    <source>
        <dbReference type="ARBA" id="ARBA00023065"/>
    </source>
</evidence>
<dbReference type="InterPro" id="IPR001757">
    <property type="entry name" value="P_typ_ATPase"/>
</dbReference>
<evidence type="ECO:0000256" key="10">
    <source>
        <dbReference type="ARBA" id="ARBA00022842"/>
    </source>
</evidence>
<evidence type="ECO:0000259" key="20">
    <source>
        <dbReference type="Pfam" id="PF00690"/>
    </source>
</evidence>
<dbReference type="SUPFAM" id="SSF56784">
    <property type="entry name" value="HAD-like"/>
    <property type="match status" value="1"/>
</dbReference>
<keyword evidence="14 17" id="KW-0472">Membrane</keyword>
<dbReference type="AlphaFoldDB" id="A0A1R1PSB2"/>
<feature type="domain" description="Cation-transporting P-type ATPase C-terminal" evidence="19">
    <location>
        <begin position="799"/>
        <end position="974"/>
    </location>
</feature>
<evidence type="ECO:0000256" key="1">
    <source>
        <dbReference type="ARBA" id="ARBA00004128"/>
    </source>
</evidence>
<dbReference type="InterPro" id="IPR023214">
    <property type="entry name" value="HAD_sf"/>
</dbReference>